<reference evidence="2 3" key="1">
    <citation type="journal article" date="2002" name="Nucleic Acids Res.">
        <title>The complete genomic sequence of Mycoplasma penetrans, an intracellular bacterial pathogen in humans.</title>
        <authorList>
            <person name="Sasaki Y."/>
            <person name="Ishikawa J."/>
            <person name="Yamashita A."/>
            <person name="Oshima K."/>
            <person name="Kenri T."/>
            <person name="Furuya K."/>
            <person name="Yoshino C."/>
            <person name="Horino A."/>
            <person name="Shiba T."/>
            <person name="Sasaki T."/>
            <person name="Hattori M."/>
        </authorList>
    </citation>
    <scope>NUCLEOTIDE SEQUENCE [LARGE SCALE GENOMIC DNA]</scope>
    <source>
        <strain evidence="2 3">HF-2</strain>
    </source>
</reference>
<dbReference type="HOGENOM" id="CLU_456958_0_0_14"/>
<feature type="transmembrane region" description="Helical" evidence="1">
    <location>
        <begin position="64"/>
        <end position="83"/>
    </location>
</feature>
<feature type="transmembrane region" description="Helical" evidence="1">
    <location>
        <begin position="329"/>
        <end position="349"/>
    </location>
</feature>
<dbReference type="Proteomes" id="UP000002522">
    <property type="component" value="Chromosome"/>
</dbReference>
<keyword evidence="3" id="KW-1185">Reference proteome</keyword>
<feature type="transmembrane region" description="Helical" evidence="1">
    <location>
        <begin position="257"/>
        <end position="290"/>
    </location>
</feature>
<keyword evidence="1" id="KW-0812">Transmembrane</keyword>
<feature type="transmembrane region" description="Helical" evidence="1">
    <location>
        <begin position="463"/>
        <end position="480"/>
    </location>
</feature>
<feature type="transmembrane region" description="Helical" evidence="1">
    <location>
        <begin position="6"/>
        <end position="24"/>
    </location>
</feature>
<proteinExistence type="predicted"/>
<feature type="transmembrane region" description="Helical" evidence="1">
    <location>
        <begin position="224"/>
        <end position="245"/>
    </location>
</feature>
<evidence type="ECO:0000313" key="3">
    <source>
        <dbReference type="Proteomes" id="UP000002522"/>
    </source>
</evidence>
<name>Q8EWM0_MALP2</name>
<evidence type="ECO:0000256" key="1">
    <source>
        <dbReference type="SAM" id="Phobius"/>
    </source>
</evidence>
<dbReference type="eggNOG" id="ENOG5032KEV">
    <property type="taxonomic scope" value="Bacteria"/>
</dbReference>
<evidence type="ECO:0000313" key="2">
    <source>
        <dbReference type="EMBL" id="BAC43974.1"/>
    </source>
</evidence>
<sequence length="597" mass="70140">MLTYASIFVTFLIFFNSFAIGKMIQRNYFSLSPNLSFFAGLIIYYIIYALAYVPFILIDDLKQYYVYTVLSIQILLVITYLFSYKSFFISFSFNYKVFSSFLISLITICFCYYLFFHRVEFGLLNSPTVNDVWSIPTVNSFSITYGQLLQFFEKSKITTTDFNLFQRYMFPMIVSIFGSVLVTEFYSIKSFKNIKDIISLLFVSFLLGFFIFNVDKTNLASNSFYEKLLTDSFAFLIFFYGINVFLKKDINLEREPYFFILSMASLLLVFINANYIIISIFIYALTIIFICLKKINFGADALIESSIFMIGCVCIFTLSQYSLANTGSIIIFSLVLAATIILFSIFYILKKNNAKTTYWPFIQKTSIRTNRYFKFIYFTVFLALLIAAFVNIFSKLFRPEEVNLFFDEINLFKFLTNVINYNASVLTKDFTNYGFASFYVIVFLISFTQIWKMSKKTNTNKMNLNHFSFSYFFIFSPFFLYEIKTFSYLLSPNGTYSFDLVFKLLLLFVFGYVSGLFKKVEFIKLDFKFINKINLETLSINYKNNRLKKVFWTIKKPIYIVSNIIGQLVENDYFKFALYSTLISFFTISVFVCNFTQ</sequence>
<feature type="transmembrane region" description="Helical" evidence="1">
    <location>
        <begin position="302"/>
        <end position="323"/>
    </location>
</feature>
<feature type="transmembrane region" description="Helical" evidence="1">
    <location>
        <begin position="500"/>
        <end position="517"/>
    </location>
</feature>
<dbReference type="AlphaFoldDB" id="Q8EWM0"/>
<feature type="transmembrane region" description="Helical" evidence="1">
    <location>
        <begin position="550"/>
        <end position="570"/>
    </location>
</feature>
<dbReference type="STRING" id="272633.gene:10731282"/>
<dbReference type="InParanoid" id="Q8EWM0"/>
<keyword evidence="1" id="KW-0472">Membrane</keyword>
<feature type="transmembrane region" description="Helical" evidence="1">
    <location>
        <begin position="95"/>
        <end position="115"/>
    </location>
</feature>
<dbReference type="EMBL" id="BA000026">
    <property type="protein sequence ID" value="BAC43974.1"/>
    <property type="molecule type" value="Genomic_DNA"/>
</dbReference>
<feature type="transmembrane region" description="Helical" evidence="1">
    <location>
        <begin position="164"/>
        <end position="188"/>
    </location>
</feature>
<gene>
    <name evidence="2" type="ordered locus">MYPE1830</name>
</gene>
<keyword evidence="1" id="KW-1133">Transmembrane helix</keyword>
<feature type="transmembrane region" description="Helical" evidence="1">
    <location>
        <begin position="430"/>
        <end position="451"/>
    </location>
</feature>
<feature type="transmembrane region" description="Helical" evidence="1">
    <location>
        <begin position="194"/>
        <end position="212"/>
    </location>
</feature>
<dbReference type="KEGG" id="mpe:MYPE1830"/>
<accession>Q8EWM0</accession>
<protein>
    <submittedName>
        <fullName evidence="2">Uncharacterized protein</fullName>
    </submittedName>
</protein>
<feature type="transmembrane region" description="Helical" evidence="1">
    <location>
        <begin position="375"/>
        <end position="394"/>
    </location>
</feature>
<organism evidence="2 3">
    <name type="scientific">Malacoplasma penetrans (strain HF-2)</name>
    <name type="common">Mycoplasma penetrans</name>
    <dbReference type="NCBI Taxonomy" id="272633"/>
    <lineage>
        <taxon>Bacteria</taxon>
        <taxon>Bacillati</taxon>
        <taxon>Mycoplasmatota</taxon>
        <taxon>Mycoplasmoidales</taxon>
        <taxon>Mycoplasmoidaceae</taxon>
        <taxon>Malacoplasma</taxon>
    </lineage>
</organism>
<feature type="transmembrane region" description="Helical" evidence="1">
    <location>
        <begin position="576"/>
        <end position="595"/>
    </location>
</feature>
<dbReference type="RefSeq" id="WP_011077010.1">
    <property type="nucleotide sequence ID" value="NC_004432.1"/>
</dbReference>
<feature type="transmembrane region" description="Helical" evidence="1">
    <location>
        <begin position="36"/>
        <end position="58"/>
    </location>
</feature>